<dbReference type="InterPro" id="IPR026444">
    <property type="entry name" value="Secre_tail"/>
</dbReference>
<gene>
    <name evidence="5" type="ORF">DNU06_07725</name>
</gene>
<evidence type="ECO:0000259" key="2">
    <source>
        <dbReference type="Pfam" id="PF17517"/>
    </source>
</evidence>
<evidence type="ECO:0000256" key="1">
    <source>
        <dbReference type="ARBA" id="ARBA00022729"/>
    </source>
</evidence>
<organism evidence="5 6">
    <name type="scientific">Putridiphycobacter roseus</name>
    <dbReference type="NCBI Taxonomy" id="2219161"/>
    <lineage>
        <taxon>Bacteria</taxon>
        <taxon>Pseudomonadati</taxon>
        <taxon>Bacteroidota</taxon>
        <taxon>Flavobacteriia</taxon>
        <taxon>Flavobacteriales</taxon>
        <taxon>Crocinitomicaceae</taxon>
        <taxon>Putridiphycobacter</taxon>
    </lineage>
</organism>
<comment type="caution">
    <text evidence="5">The sequence shown here is derived from an EMBL/GenBank/DDBJ whole genome shotgun (WGS) entry which is preliminary data.</text>
</comment>
<evidence type="ECO:0000259" key="4">
    <source>
        <dbReference type="Pfam" id="PF26628"/>
    </source>
</evidence>
<dbReference type="SUPFAM" id="SSF49899">
    <property type="entry name" value="Concanavalin A-like lectins/glucanases"/>
    <property type="match status" value="1"/>
</dbReference>
<keyword evidence="6" id="KW-1185">Reference proteome</keyword>
<feature type="domain" description="IgGFc-binding protein N-terminal" evidence="2">
    <location>
        <begin position="151"/>
        <end position="431"/>
    </location>
</feature>
<evidence type="ECO:0000313" key="5">
    <source>
        <dbReference type="EMBL" id="PZE17709.1"/>
    </source>
</evidence>
<sequence length="1204" mass="129677">MIKKALLFALLLWGVKSYGQYDTLHYLPPVFVSNQIKTSNNSCRDHYLILSTNKAASFNVTITRGDGALFSAYNDINSNEVSTGVFSLSRSTPVKLKFNNRGYNTEHIVSRNSLNTVLNIGGYKLEATQPFFANIRHLAGAQGASLTCKGTTALGTNFFAGFQAAGTGTSSADKEHSHFIAVMATKNNTNVTLSGFNPGVTFYGQPNSGSPKTANPISFTLNAGQSYIVAQTKDSMTAIGIDMDEYNGIRIVSDKEIAVNSGSWTGPSNNGGSRDIGIDQLIPAKFAGTKYVLIRGKNTTNNSNSIEKFIAIATQPDTTFITSGAGDLDTIVGQGNYKTLTGTGYWTAATSTPSGTISHDNMAFTSTQPVLIYQTLFGSSNTTTSSMNLIPPLADCIGSDSIYIHDAEQFGNNSVITVTSPVTSTVKLQDETGNVLVTVGPSSENLPGTLISDFRTFVYDIDNSVNDVFITADEKVTVGFLGASSNIGGAGYMSAFSDRDVEYITSDPLFIGNGRARLDLCEGNPAYISIDDPEIYSSFQWFKNNNQIIGETNDSLQVNNAGDYKAIASYCALPLESTLISVDEFGSPGEQGFSKISALYESETFDGFLNNSNVAEWDEQSKDFNNASLVANGPKVKTSLYNKPGYHPVPFYNVANGEYLKSFNPISNLNGSNHFSFFIVLKDSNSATSNPIISFENSATGAKILKTATGYAFSQEPLSSGGPINATVDVNTAQYSILAGVHNGSVLQLFANGKAGLVDFGNTTSNTIDIGSHLIIGGGEEGSGKFFNGFVAEILIIDTALNATDRQIVETYYGVKYGITFDPTNDESGINDGDYVSNNGSVVWDYSVNTDYHHSVSGIGLDECGRLRQWQNKDANNTDAVSIGLGTIANSVGANPNSFNVDNTYFMWGRNTLDFDSFGETDFGNTLNGEVVESRVARIWKTQQTGIVGSLRVQFNLGLGNGTAIFDLADTRLLVDTDDVFATGAISIAPTSYNNITGMVNFDHNFVPATGFYFSLGSINKITTPLPITLLNFEANLQKDKTVQCNWSSASESNNAYYTIEKSKDGKQWLHVSDVKGAGNSSEKINYSTLDLNPFLGLSYYRLSQTDYDGEKRDLGIETIVINELLDHSIHVFPNPANTHVTVSSNQLINGVVNIRSGLGQIVIQSNLSDTYSAEIDISQLANGVYYVEVQFGSINRIVKLVVE</sequence>
<protein>
    <recommendedName>
        <fullName evidence="7">Secretion system C-terminal sorting domain-containing protein</fullName>
    </recommendedName>
</protein>
<dbReference type="Pfam" id="PF18962">
    <property type="entry name" value="Por_Secre_tail"/>
    <property type="match status" value="1"/>
</dbReference>
<name>A0A2W1MZQ3_9FLAO</name>
<accession>A0A2W1MZQ3</accession>
<dbReference type="GO" id="GO:0005975">
    <property type="term" value="P:carbohydrate metabolic process"/>
    <property type="evidence" value="ECO:0007669"/>
    <property type="project" value="UniProtKB-ARBA"/>
</dbReference>
<feature type="domain" description="DUF8202" evidence="4">
    <location>
        <begin position="805"/>
        <end position="997"/>
    </location>
</feature>
<dbReference type="Pfam" id="PF26628">
    <property type="entry name" value="DUF8202"/>
    <property type="match status" value="1"/>
</dbReference>
<evidence type="ECO:0008006" key="7">
    <source>
        <dbReference type="Google" id="ProtNLM"/>
    </source>
</evidence>
<dbReference type="InterPro" id="IPR013320">
    <property type="entry name" value="ConA-like_dom_sf"/>
</dbReference>
<dbReference type="Pfam" id="PF13385">
    <property type="entry name" value="Laminin_G_3"/>
    <property type="match status" value="1"/>
</dbReference>
<dbReference type="NCBIfam" id="TIGR04183">
    <property type="entry name" value="Por_Secre_tail"/>
    <property type="match status" value="1"/>
</dbReference>
<dbReference type="Pfam" id="PF17517">
    <property type="entry name" value="IgGFc_binding"/>
    <property type="match status" value="1"/>
</dbReference>
<dbReference type="RefSeq" id="WP_111062669.1">
    <property type="nucleotide sequence ID" value="NZ_JBHUCU010000027.1"/>
</dbReference>
<proteinExistence type="predicted"/>
<dbReference type="Proteomes" id="UP000249248">
    <property type="component" value="Unassembled WGS sequence"/>
</dbReference>
<dbReference type="AlphaFoldDB" id="A0A2W1MZQ3"/>
<reference evidence="5 6" key="1">
    <citation type="submission" date="2018-06" db="EMBL/GenBank/DDBJ databases">
        <title>The draft genome sequence of Crocinitomix sp. SM1701.</title>
        <authorList>
            <person name="Zhang X."/>
        </authorList>
    </citation>
    <scope>NUCLEOTIDE SEQUENCE [LARGE SCALE GENOMIC DNA]</scope>
    <source>
        <strain evidence="5 6">SM1701</strain>
    </source>
</reference>
<dbReference type="GO" id="GO:0004553">
    <property type="term" value="F:hydrolase activity, hydrolyzing O-glycosyl compounds"/>
    <property type="evidence" value="ECO:0007669"/>
    <property type="project" value="UniProtKB-ARBA"/>
</dbReference>
<evidence type="ECO:0000259" key="3">
    <source>
        <dbReference type="Pfam" id="PF18962"/>
    </source>
</evidence>
<dbReference type="InterPro" id="IPR035234">
    <property type="entry name" value="IgGFc-bd_N"/>
</dbReference>
<evidence type="ECO:0000313" key="6">
    <source>
        <dbReference type="Proteomes" id="UP000249248"/>
    </source>
</evidence>
<dbReference type="EMBL" id="QKSB01000003">
    <property type="protein sequence ID" value="PZE17709.1"/>
    <property type="molecule type" value="Genomic_DNA"/>
</dbReference>
<keyword evidence="1" id="KW-0732">Signal</keyword>
<dbReference type="InterPro" id="IPR058515">
    <property type="entry name" value="DUF8202"/>
</dbReference>
<dbReference type="OrthoDB" id="9765926at2"/>
<feature type="domain" description="Secretion system C-terminal sorting" evidence="3">
    <location>
        <begin position="1132"/>
        <end position="1203"/>
    </location>
</feature>